<dbReference type="GO" id="GO:0005730">
    <property type="term" value="C:nucleolus"/>
    <property type="evidence" value="ECO:0007669"/>
    <property type="project" value="TreeGrafter"/>
</dbReference>
<proteinExistence type="predicted"/>
<dbReference type="InterPro" id="IPR040349">
    <property type="entry name" value="Csm1/Pcs1"/>
</dbReference>
<dbReference type="CDD" id="cd23787">
    <property type="entry name" value="RWD_CSM1"/>
    <property type="match status" value="1"/>
</dbReference>
<dbReference type="AlphaFoldDB" id="A0A1Q8S2M6"/>
<evidence type="ECO:0000313" key="5">
    <source>
        <dbReference type="Proteomes" id="UP000186583"/>
    </source>
</evidence>
<feature type="compositionally biased region" description="Basic residues" evidence="2">
    <location>
        <begin position="92"/>
        <end position="103"/>
    </location>
</feature>
<name>A0A1Q8S2M6_9PEZI</name>
<dbReference type="GO" id="GO:0072686">
    <property type="term" value="C:mitotic spindle"/>
    <property type="evidence" value="ECO:0007669"/>
    <property type="project" value="TreeGrafter"/>
</dbReference>
<feature type="region of interest" description="Disordered" evidence="2">
    <location>
        <begin position="1"/>
        <end position="145"/>
    </location>
</feature>
<dbReference type="OrthoDB" id="2431049at2759"/>
<dbReference type="Pfam" id="PF12539">
    <property type="entry name" value="Csm1"/>
    <property type="match status" value="1"/>
</dbReference>
<dbReference type="EMBL" id="MPGH01000034">
    <property type="protein sequence ID" value="OLN95662.1"/>
    <property type="molecule type" value="Genomic_DNA"/>
</dbReference>
<gene>
    <name evidence="4" type="ORF">CCHL11_04839</name>
</gene>
<dbReference type="GO" id="GO:0045144">
    <property type="term" value="P:meiotic sister chromatid segregation"/>
    <property type="evidence" value="ECO:0007669"/>
    <property type="project" value="TreeGrafter"/>
</dbReference>
<evidence type="ECO:0000259" key="3">
    <source>
        <dbReference type="Pfam" id="PF12539"/>
    </source>
</evidence>
<sequence>MSRATLSSRSKLLTLVDSDSDELSGLNPKSGKDISSISDKMAPAKKSRGRPRAANKVTKPIPKAASRRAAGRTAAAIARRDSDDTTETSSKSKAKATKRGRKASKSEEIPDSAIKRTTQTTVRGRRPGTKSTRKDDSEVAETQPFDILGHDKECDVFEDLSVPKQPVYRNNLTGANFDADINEVQLRRRLGEATRKYENLEQKYRDLRDIGVKAAERNFDILQKESEERANTANELISKLKADLAVQRSLAKEGQQAKTQLEEMEAKVTALSVSLAEAKQETKTLSTRLAASRSAEAAASAKVPGSAVKGGTAAGRTIAGSDAIQTAQLKEDLYGDLTGLIVRVVKRDSAGQVFDCIQTGRNGTLHFKLEVESESSGESYEEAHFTYKPQLDANRDHDLIDMLPDFLVEEITFPRPHAAKFYARVIKSLTERLD</sequence>
<organism evidence="4 5">
    <name type="scientific">Colletotrichum chlorophyti</name>
    <dbReference type="NCBI Taxonomy" id="708187"/>
    <lineage>
        <taxon>Eukaryota</taxon>
        <taxon>Fungi</taxon>
        <taxon>Dikarya</taxon>
        <taxon>Ascomycota</taxon>
        <taxon>Pezizomycotina</taxon>
        <taxon>Sordariomycetes</taxon>
        <taxon>Hypocreomycetidae</taxon>
        <taxon>Glomerellales</taxon>
        <taxon>Glomerellaceae</taxon>
        <taxon>Colletotrichum</taxon>
    </lineage>
</organism>
<dbReference type="GO" id="GO:1990644">
    <property type="term" value="F:microtubule site clamp"/>
    <property type="evidence" value="ECO:0007669"/>
    <property type="project" value="TreeGrafter"/>
</dbReference>
<feature type="domain" description="Monopolin complex subunit Csm1/Pcs1 C-terminal" evidence="3">
    <location>
        <begin position="328"/>
        <end position="415"/>
    </location>
</feature>
<dbReference type="GO" id="GO:0033551">
    <property type="term" value="C:monopolin complex"/>
    <property type="evidence" value="ECO:0007669"/>
    <property type="project" value="InterPro"/>
</dbReference>
<dbReference type="STRING" id="708187.A0A1Q8S2M6"/>
<dbReference type="InterPro" id="IPR020981">
    <property type="entry name" value="Csm1/Pcs1_C"/>
</dbReference>
<evidence type="ECO:0000256" key="1">
    <source>
        <dbReference type="SAM" id="Coils"/>
    </source>
</evidence>
<dbReference type="GO" id="GO:0051315">
    <property type="term" value="P:attachment of mitotic spindle microtubules to kinetochore"/>
    <property type="evidence" value="ECO:0007669"/>
    <property type="project" value="TreeGrafter"/>
</dbReference>
<reference evidence="4 5" key="1">
    <citation type="submission" date="2016-11" db="EMBL/GenBank/DDBJ databases">
        <title>Draft Genome Assembly of Colletotrichum chlorophyti a pathogen of herbaceous plants.</title>
        <authorList>
            <person name="Gan P."/>
            <person name="Narusaka M."/>
            <person name="Tsushima A."/>
            <person name="Narusaka Y."/>
            <person name="Takano Y."/>
            <person name="Shirasu K."/>
        </authorList>
    </citation>
    <scope>NUCLEOTIDE SEQUENCE [LARGE SCALE GENOMIC DNA]</scope>
    <source>
        <strain evidence="4 5">NTL11</strain>
    </source>
</reference>
<dbReference type="GO" id="GO:0034506">
    <property type="term" value="C:chromosome, centromeric core domain"/>
    <property type="evidence" value="ECO:0007669"/>
    <property type="project" value="TreeGrafter"/>
</dbReference>
<protein>
    <submittedName>
        <fullName evidence="4">Monopolin complex subunit pcs1</fullName>
    </submittedName>
</protein>
<dbReference type="Proteomes" id="UP000186583">
    <property type="component" value="Unassembled WGS sequence"/>
</dbReference>
<evidence type="ECO:0000313" key="4">
    <source>
        <dbReference type="EMBL" id="OLN95662.1"/>
    </source>
</evidence>
<keyword evidence="5" id="KW-1185">Reference proteome</keyword>
<dbReference type="PANTHER" id="PTHR28006">
    <property type="entry name" value="MONOPOLIN COMPLEX SUBUNIT CSM1"/>
    <property type="match status" value="1"/>
</dbReference>
<comment type="caution">
    <text evidence="4">The sequence shown here is derived from an EMBL/GenBank/DDBJ whole genome shotgun (WGS) entry which is preliminary data.</text>
</comment>
<dbReference type="FunFam" id="3.90.1150.80:FF:000001">
    <property type="entry name" value="Chromosome segregation protein (Pcs1)"/>
    <property type="match status" value="1"/>
</dbReference>
<feature type="compositionally biased region" description="Polar residues" evidence="2">
    <location>
        <begin position="1"/>
        <end position="11"/>
    </location>
</feature>
<feature type="coiled-coil region" evidence="1">
    <location>
        <begin position="183"/>
        <end position="281"/>
    </location>
</feature>
<evidence type="ECO:0000256" key="2">
    <source>
        <dbReference type="SAM" id="MobiDB-lite"/>
    </source>
</evidence>
<dbReference type="PANTHER" id="PTHR28006:SF1">
    <property type="entry name" value="MONOPOLIN COMPLEX SUBUNIT CSM1"/>
    <property type="match status" value="1"/>
</dbReference>
<feature type="compositionally biased region" description="Basic residues" evidence="2">
    <location>
        <begin position="43"/>
        <end position="53"/>
    </location>
</feature>
<dbReference type="InterPro" id="IPR038608">
    <property type="entry name" value="Csm1/Pcs1_C_sf"/>
</dbReference>
<accession>A0A1Q8S2M6</accession>
<dbReference type="Gene3D" id="3.90.1150.80">
    <property type="match status" value="1"/>
</dbReference>
<keyword evidence="1" id="KW-0175">Coiled coil</keyword>